<reference evidence="2 3" key="1">
    <citation type="submission" date="2022-07" db="EMBL/GenBank/DDBJ databases">
        <title>Methylomonas rivi sp. nov., Methylomonas rosea sp. nov., Methylomonas aureus sp. nov. and Methylomonas subterranea sp. nov., four novel methanotrophs isolated from a freshwater creek and the deep terrestrial subsurface.</title>
        <authorList>
            <person name="Abin C."/>
            <person name="Sankaranarayanan K."/>
            <person name="Garner C."/>
            <person name="Sindelar R."/>
            <person name="Kotary K."/>
            <person name="Garner R."/>
            <person name="Barclay S."/>
            <person name="Lawson P."/>
            <person name="Krumholz L."/>
        </authorList>
    </citation>
    <scope>NUCLEOTIDE SEQUENCE [LARGE SCALE GENOMIC DNA]</scope>
    <source>
        <strain evidence="2 3">SURF-1</strain>
    </source>
</reference>
<comment type="caution">
    <text evidence="2">The sequence shown here is derived from an EMBL/GenBank/DDBJ whole genome shotgun (WGS) entry which is preliminary data.</text>
</comment>
<dbReference type="Proteomes" id="UP001524569">
    <property type="component" value="Unassembled WGS sequence"/>
</dbReference>
<gene>
    <name evidence="2" type="ORF">NP603_08535</name>
</gene>
<name>A0ABT1UG88_9GAMM</name>
<organism evidence="2 3">
    <name type="scientific">Methylomonas aurea</name>
    <dbReference type="NCBI Taxonomy" id="2952224"/>
    <lineage>
        <taxon>Bacteria</taxon>
        <taxon>Pseudomonadati</taxon>
        <taxon>Pseudomonadota</taxon>
        <taxon>Gammaproteobacteria</taxon>
        <taxon>Methylococcales</taxon>
        <taxon>Methylococcaceae</taxon>
        <taxon>Methylomonas</taxon>
    </lineage>
</organism>
<evidence type="ECO:0000313" key="2">
    <source>
        <dbReference type="EMBL" id="MCQ8181152.1"/>
    </source>
</evidence>
<evidence type="ECO:0000256" key="1">
    <source>
        <dbReference type="SAM" id="SignalP"/>
    </source>
</evidence>
<accession>A0ABT1UG88</accession>
<evidence type="ECO:0008006" key="4">
    <source>
        <dbReference type="Google" id="ProtNLM"/>
    </source>
</evidence>
<protein>
    <recommendedName>
        <fullName evidence="4">Secreted protein</fullName>
    </recommendedName>
</protein>
<evidence type="ECO:0000313" key="3">
    <source>
        <dbReference type="Proteomes" id="UP001524569"/>
    </source>
</evidence>
<dbReference type="RefSeq" id="WP_256610440.1">
    <property type="nucleotide sequence ID" value="NZ_JANIBM010000007.1"/>
</dbReference>
<dbReference type="EMBL" id="JANIBM010000007">
    <property type="protein sequence ID" value="MCQ8181152.1"/>
    <property type="molecule type" value="Genomic_DNA"/>
</dbReference>
<keyword evidence="1" id="KW-0732">Signal</keyword>
<proteinExistence type="predicted"/>
<feature type="chain" id="PRO_5046231645" description="Secreted protein" evidence="1">
    <location>
        <begin position="25"/>
        <end position="167"/>
    </location>
</feature>
<keyword evidence="3" id="KW-1185">Reference proteome</keyword>
<sequence>MKTLLSLRLWLAALLLAVSTASSASTIWESTDGDSNFLSISLFGLPSSETFGIFAANADLNTAAPLYSFTGIGSYTATGSFKLGLWDAGKWLGEAANGSLLGNMYLLSFAKTSVPSNNLVLLYGFDIKPAADQGGGSVVPLPASIWFMTSALLGFLYTGRRKTLVQA</sequence>
<feature type="signal peptide" evidence="1">
    <location>
        <begin position="1"/>
        <end position="24"/>
    </location>
</feature>